<keyword evidence="1" id="KW-1133">Transmembrane helix</keyword>
<protein>
    <submittedName>
        <fullName evidence="2">Uncharacterized protein</fullName>
    </submittedName>
</protein>
<sequence length="260" mass="28365">MTFLLWFKTKRRQALIVLCGLILFGIYSFFYSPTKIASAAGIIFGVDPDTGDFVVKIDNVVRLRITGSGVLNVGTLNATINAGDIRSGQFGSKVGGGDYSFSNNIGIGTTNPSTTLDVAGNVKANNIHPVTASLWPEEFTTLVGTFSYNPTQEQMHGGFWNSDGTKGAALEGKFFLKSGSYEMSILGATNQFNGIIDWYIDGSQEVSKQDWYSQTPLFNVIKSANVTISNDGIHMLKGVVNDKNLRSRSYTISLTRIWIK</sequence>
<reference evidence="2 3" key="1">
    <citation type="journal article" date="2016" name="Nat. Commun.">
        <title>Thousands of microbial genomes shed light on interconnected biogeochemical processes in an aquifer system.</title>
        <authorList>
            <person name="Anantharaman K."/>
            <person name="Brown C.T."/>
            <person name="Hug L.A."/>
            <person name="Sharon I."/>
            <person name="Castelle C.J."/>
            <person name="Probst A.J."/>
            <person name="Thomas B.C."/>
            <person name="Singh A."/>
            <person name="Wilkins M.J."/>
            <person name="Karaoz U."/>
            <person name="Brodie E.L."/>
            <person name="Williams K.H."/>
            <person name="Hubbard S.S."/>
            <person name="Banfield J.F."/>
        </authorList>
    </citation>
    <scope>NUCLEOTIDE SEQUENCE [LARGE SCALE GENOMIC DNA]</scope>
</reference>
<evidence type="ECO:0000313" key="3">
    <source>
        <dbReference type="Proteomes" id="UP000176609"/>
    </source>
</evidence>
<gene>
    <name evidence="2" type="ORF">A2960_01930</name>
</gene>
<keyword evidence="1" id="KW-0812">Transmembrane</keyword>
<name>A0A1F6AQV6_9BACT</name>
<comment type="caution">
    <text evidence="2">The sequence shown here is derived from an EMBL/GenBank/DDBJ whole genome shotgun (WGS) entry which is preliminary data.</text>
</comment>
<proteinExistence type="predicted"/>
<evidence type="ECO:0000313" key="2">
    <source>
        <dbReference type="EMBL" id="OGG26892.1"/>
    </source>
</evidence>
<feature type="transmembrane region" description="Helical" evidence="1">
    <location>
        <begin position="12"/>
        <end position="30"/>
    </location>
</feature>
<dbReference type="Proteomes" id="UP000176609">
    <property type="component" value="Unassembled WGS sequence"/>
</dbReference>
<keyword evidence="1" id="KW-0472">Membrane</keyword>
<organism evidence="2 3">
    <name type="scientific">Candidatus Gottesmanbacteria bacterium RIFCSPLOWO2_01_FULL_39_12b</name>
    <dbReference type="NCBI Taxonomy" id="1798388"/>
    <lineage>
        <taxon>Bacteria</taxon>
        <taxon>Candidatus Gottesmaniibacteriota</taxon>
    </lineage>
</organism>
<accession>A0A1F6AQV6</accession>
<evidence type="ECO:0000256" key="1">
    <source>
        <dbReference type="SAM" id="Phobius"/>
    </source>
</evidence>
<dbReference type="AlphaFoldDB" id="A0A1F6AQV6"/>
<dbReference type="EMBL" id="MFJR01000007">
    <property type="protein sequence ID" value="OGG26892.1"/>
    <property type="molecule type" value="Genomic_DNA"/>
</dbReference>